<feature type="region of interest" description="Disordered" evidence="1">
    <location>
        <begin position="98"/>
        <end position="137"/>
    </location>
</feature>
<evidence type="ECO:0000256" key="2">
    <source>
        <dbReference type="SAM" id="SignalP"/>
    </source>
</evidence>
<reference evidence="3 4" key="1">
    <citation type="journal article" date="2020" name="Nature">
        <title>Six reference-quality genomes reveal evolution of bat adaptations.</title>
        <authorList>
            <person name="Jebb D."/>
            <person name="Huang Z."/>
            <person name="Pippel M."/>
            <person name="Hughes G.M."/>
            <person name="Lavrichenko K."/>
            <person name="Devanna P."/>
            <person name="Winkler S."/>
            <person name="Jermiin L.S."/>
            <person name="Skirmuntt E.C."/>
            <person name="Katzourakis A."/>
            <person name="Burkitt-Gray L."/>
            <person name="Ray D.A."/>
            <person name="Sullivan K.A.M."/>
            <person name="Roscito J.G."/>
            <person name="Kirilenko B.M."/>
            <person name="Davalos L.M."/>
            <person name="Corthals A.P."/>
            <person name="Power M.L."/>
            <person name="Jones G."/>
            <person name="Ransome R.D."/>
            <person name="Dechmann D.K.N."/>
            <person name="Locatelli A.G."/>
            <person name="Puechmaille S.J."/>
            <person name="Fedrigo O."/>
            <person name="Jarvis E.D."/>
            <person name="Hiller M."/>
            <person name="Vernes S.C."/>
            <person name="Myers E.W."/>
            <person name="Teeling E.C."/>
        </authorList>
    </citation>
    <scope>NUCLEOTIDE SEQUENCE [LARGE SCALE GENOMIC DNA]</scope>
    <source>
        <strain evidence="3">Bat1K_MPI-CBG_1</strain>
    </source>
</reference>
<comment type="caution">
    <text evidence="3">The sequence shown here is derived from an EMBL/GenBank/DDBJ whole genome shotgun (WGS) entry which is preliminary data.</text>
</comment>
<protein>
    <submittedName>
        <fullName evidence="3">Uncharacterized protein</fullName>
    </submittedName>
</protein>
<organism evidence="3 4">
    <name type="scientific">Phyllostomus discolor</name>
    <name type="common">pale spear-nosed bat</name>
    <dbReference type="NCBI Taxonomy" id="89673"/>
    <lineage>
        <taxon>Eukaryota</taxon>
        <taxon>Metazoa</taxon>
        <taxon>Chordata</taxon>
        <taxon>Craniata</taxon>
        <taxon>Vertebrata</taxon>
        <taxon>Euteleostomi</taxon>
        <taxon>Mammalia</taxon>
        <taxon>Eutheria</taxon>
        <taxon>Laurasiatheria</taxon>
        <taxon>Chiroptera</taxon>
        <taxon>Yangochiroptera</taxon>
        <taxon>Phyllostomidae</taxon>
        <taxon>Phyllostominae</taxon>
        <taxon>Phyllostomus</taxon>
    </lineage>
</organism>
<sequence length="149" mass="15547">MHLISQKLLLAGGLCALRCGHGQRPKIIRPTSCQVSLVRNNPRARELQGSVTASAAGGSSPALQVHVCKPHPGLESCGTLRVPPAPTGLPPRLCSRLRSAADLPPPAPRATPPHPSRAPLGPLLPRPAARAPLPLRRVSPDTLAPGIFL</sequence>
<evidence type="ECO:0000256" key="1">
    <source>
        <dbReference type="SAM" id="MobiDB-lite"/>
    </source>
</evidence>
<feature type="signal peptide" evidence="2">
    <location>
        <begin position="1"/>
        <end position="22"/>
    </location>
</feature>
<proteinExistence type="predicted"/>
<evidence type="ECO:0000313" key="3">
    <source>
        <dbReference type="EMBL" id="KAF6084389.1"/>
    </source>
</evidence>
<keyword evidence="2" id="KW-0732">Signal</keyword>
<feature type="chain" id="PRO_5032521347" evidence="2">
    <location>
        <begin position="23"/>
        <end position="149"/>
    </location>
</feature>
<accession>A0A833Z170</accession>
<feature type="compositionally biased region" description="Low complexity" evidence="1">
    <location>
        <begin position="117"/>
        <end position="137"/>
    </location>
</feature>
<dbReference type="EMBL" id="JABVXQ010000012">
    <property type="protein sequence ID" value="KAF6084389.1"/>
    <property type="molecule type" value="Genomic_DNA"/>
</dbReference>
<dbReference type="Proteomes" id="UP000664940">
    <property type="component" value="Unassembled WGS sequence"/>
</dbReference>
<name>A0A833Z170_9CHIR</name>
<evidence type="ECO:0000313" key="4">
    <source>
        <dbReference type="Proteomes" id="UP000664940"/>
    </source>
</evidence>
<dbReference type="AlphaFoldDB" id="A0A833Z170"/>
<feature type="compositionally biased region" description="Pro residues" evidence="1">
    <location>
        <begin position="103"/>
        <end position="116"/>
    </location>
</feature>
<gene>
    <name evidence="3" type="ORF">HJG60_008651</name>
</gene>